<dbReference type="RefSeq" id="WP_226025165.1">
    <property type="nucleotide sequence ID" value="NZ_BAABIV010000006.1"/>
</dbReference>
<keyword evidence="1" id="KW-0472">Membrane</keyword>
<dbReference type="Proteomes" id="UP001500610">
    <property type="component" value="Unassembled WGS sequence"/>
</dbReference>
<keyword evidence="1" id="KW-0812">Transmembrane</keyword>
<feature type="transmembrane region" description="Helical" evidence="1">
    <location>
        <begin position="30"/>
        <end position="54"/>
    </location>
</feature>
<keyword evidence="3" id="KW-1185">Reference proteome</keyword>
<evidence type="ECO:0000313" key="2">
    <source>
        <dbReference type="EMBL" id="GAA4980320.1"/>
    </source>
</evidence>
<reference evidence="3" key="1">
    <citation type="journal article" date="2019" name="Int. J. Syst. Evol. Microbiol.">
        <title>The Global Catalogue of Microorganisms (GCM) 10K type strain sequencing project: providing services to taxonomists for standard genome sequencing and annotation.</title>
        <authorList>
            <consortium name="The Broad Institute Genomics Platform"/>
            <consortium name="The Broad Institute Genome Sequencing Center for Infectious Disease"/>
            <person name="Wu L."/>
            <person name="Ma J."/>
        </authorList>
    </citation>
    <scope>NUCLEOTIDE SEQUENCE [LARGE SCALE GENOMIC DNA]</scope>
    <source>
        <strain evidence="3">JCM 17657</strain>
    </source>
</reference>
<accession>A0ABP9HW68</accession>
<feature type="transmembrane region" description="Helical" evidence="1">
    <location>
        <begin position="6"/>
        <end position="23"/>
    </location>
</feature>
<protein>
    <submittedName>
        <fullName evidence="2">Uncharacterized protein</fullName>
    </submittedName>
</protein>
<sequence>MLVTTSAVLLLGLAIWFLLRIRYLRWLDVLLCGAFGFLLSRTVAAPLALLLSGVNGLLGQMRF</sequence>
<proteinExistence type="predicted"/>
<organism evidence="2 3">
    <name type="scientific">Streptomyces hyderabadensis</name>
    <dbReference type="NCBI Taxonomy" id="598549"/>
    <lineage>
        <taxon>Bacteria</taxon>
        <taxon>Bacillati</taxon>
        <taxon>Actinomycetota</taxon>
        <taxon>Actinomycetes</taxon>
        <taxon>Kitasatosporales</taxon>
        <taxon>Streptomycetaceae</taxon>
        <taxon>Streptomyces</taxon>
    </lineage>
</organism>
<dbReference type="EMBL" id="BAABIV010000006">
    <property type="protein sequence ID" value="GAA4980320.1"/>
    <property type="molecule type" value="Genomic_DNA"/>
</dbReference>
<evidence type="ECO:0000256" key="1">
    <source>
        <dbReference type="SAM" id="Phobius"/>
    </source>
</evidence>
<comment type="caution">
    <text evidence="2">The sequence shown here is derived from an EMBL/GenBank/DDBJ whole genome shotgun (WGS) entry which is preliminary data.</text>
</comment>
<gene>
    <name evidence="2" type="ORF">GCM10023257_18210</name>
</gene>
<name>A0ABP9HW68_9ACTN</name>
<keyword evidence="1" id="KW-1133">Transmembrane helix</keyword>
<evidence type="ECO:0000313" key="3">
    <source>
        <dbReference type="Proteomes" id="UP001500610"/>
    </source>
</evidence>